<dbReference type="Gene3D" id="3.40.50.1820">
    <property type="entry name" value="alpha/beta hydrolase"/>
    <property type="match status" value="1"/>
</dbReference>
<dbReference type="OrthoDB" id="94039at2759"/>
<dbReference type="AlphaFoldDB" id="A0A9P5ZAI7"/>
<comment type="caution">
    <text evidence="3">The sequence shown here is derived from an EMBL/GenBank/DDBJ whole genome shotgun (WGS) entry which is preliminary data.</text>
</comment>
<reference evidence="3" key="1">
    <citation type="submission" date="2020-11" db="EMBL/GenBank/DDBJ databases">
        <authorList>
            <consortium name="DOE Joint Genome Institute"/>
            <person name="Ahrendt S."/>
            <person name="Riley R."/>
            <person name="Andreopoulos W."/>
            <person name="Labutti K."/>
            <person name="Pangilinan J."/>
            <person name="Ruiz-Duenas F.J."/>
            <person name="Barrasa J.M."/>
            <person name="Sanchez-Garcia M."/>
            <person name="Camarero S."/>
            <person name="Miyauchi S."/>
            <person name="Serrano A."/>
            <person name="Linde D."/>
            <person name="Babiker R."/>
            <person name="Drula E."/>
            <person name="Ayuso-Fernandez I."/>
            <person name="Pacheco R."/>
            <person name="Padilla G."/>
            <person name="Ferreira P."/>
            <person name="Barriuso J."/>
            <person name="Kellner H."/>
            <person name="Castanera R."/>
            <person name="Alfaro M."/>
            <person name="Ramirez L."/>
            <person name="Pisabarro A.G."/>
            <person name="Kuo A."/>
            <person name="Tritt A."/>
            <person name="Lipzen A."/>
            <person name="He G."/>
            <person name="Yan M."/>
            <person name="Ng V."/>
            <person name="Cullen D."/>
            <person name="Martin F."/>
            <person name="Rosso M.-N."/>
            <person name="Henrissat B."/>
            <person name="Hibbett D."/>
            <person name="Martinez A.T."/>
            <person name="Grigoriev I.V."/>
        </authorList>
    </citation>
    <scope>NUCLEOTIDE SEQUENCE</scope>
    <source>
        <strain evidence="3">CIRM-BRFM 674</strain>
    </source>
</reference>
<organism evidence="3 4">
    <name type="scientific">Pholiota conissans</name>
    <dbReference type="NCBI Taxonomy" id="109636"/>
    <lineage>
        <taxon>Eukaryota</taxon>
        <taxon>Fungi</taxon>
        <taxon>Dikarya</taxon>
        <taxon>Basidiomycota</taxon>
        <taxon>Agaricomycotina</taxon>
        <taxon>Agaricomycetes</taxon>
        <taxon>Agaricomycetidae</taxon>
        <taxon>Agaricales</taxon>
        <taxon>Agaricineae</taxon>
        <taxon>Strophariaceae</taxon>
        <taxon>Pholiota</taxon>
    </lineage>
</organism>
<keyword evidence="4" id="KW-1185">Reference proteome</keyword>
<accession>A0A9P5ZAI7</accession>
<evidence type="ECO:0000313" key="3">
    <source>
        <dbReference type="EMBL" id="KAF9483150.1"/>
    </source>
</evidence>
<evidence type="ECO:0000313" key="4">
    <source>
        <dbReference type="Proteomes" id="UP000807469"/>
    </source>
</evidence>
<dbReference type="EMBL" id="MU155157">
    <property type="protein sequence ID" value="KAF9483150.1"/>
    <property type="molecule type" value="Genomic_DNA"/>
</dbReference>
<dbReference type="SUPFAM" id="SSF53474">
    <property type="entry name" value="alpha/beta-Hydrolases"/>
    <property type="match status" value="1"/>
</dbReference>
<dbReference type="InterPro" id="IPR000073">
    <property type="entry name" value="AB_hydrolase_1"/>
</dbReference>
<evidence type="ECO:0000259" key="2">
    <source>
        <dbReference type="Pfam" id="PF12697"/>
    </source>
</evidence>
<sequence>MDPLSGRSHYPQPEGPLRGHHTINPRRRLAPLLKPPNLIPLPNPLPASLNRTESFTSTHSLSVHVVPAAFPRAWGPTDRIVIPTPDSFPAGKEGKAQRVQWMKDTAERILWEKSEAEKVFPDLKAGIQVTEEGIWDAVLRIRRNTPAPKGTGITLMTLHPIGFHKELWEPALKHLIELTERPGSPINIDEIWAIDAVNHGDSALVNGVHIPKLPDRSDYGRDLANLLIHHLPEGRDAFGKDLPRVLARVPESLAAARIANGFTDRYVVAIGHSLGGDGTVMCGINYPRLFSAIVPVETTIFPPVNNRTEKKVKMIVAALSRRSSWPSREEAKKAFLRAPLFQAFDPAVLDAYVAHGLYDDPVTGEVRLKCPPACEGSEYTEVRTMMEAYELLPTLDPAVELRWMLGGRDDASMLVGGRHISQAVVWRRPENASNVMIPGAGHLCVQEKPREFAEDMALFLTHKFSTLMTTSSPSAGTTNIRNSVSVQMHAHARL</sequence>
<name>A0A9P5ZAI7_9AGAR</name>
<gene>
    <name evidence="3" type="ORF">BDN70DRAFT_351330</name>
</gene>
<feature type="domain" description="AB hydrolase-1" evidence="2">
    <location>
        <begin position="158"/>
        <end position="454"/>
    </location>
</feature>
<dbReference type="Pfam" id="PF12697">
    <property type="entry name" value="Abhydrolase_6"/>
    <property type="match status" value="1"/>
</dbReference>
<dbReference type="InterPro" id="IPR029058">
    <property type="entry name" value="AB_hydrolase_fold"/>
</dbReference>
<proteinExistence type="predicted"/>
<dbReference type="Proteomes" id="UP000807469">
    <property type="component" value="Unassembled WGS sequence"/>
</dbReference>
<evidence type="ECO:0000256" key="1">
    <source>
        <dbReference type="SAM" id="MobiDB-lite"/>
    </source>
</evidence>
<protein>
    <submittedName>
        <fullName evidence="3">Alpha/beta-hydrolase</fullName>
    </submittedName>
</protein>
<feature type="region of interest" description="Disordered" evidence="1">
    <location>
        <begin position="1"/>
        <end position="24"/>
    </location>
</feature>